<proteinExistence type="predicted"/>
<organism evidence="2 3">
    <name type="scientific">Flavobacterium saliperosum</name>
    <dbReference type="NCBI Taxonomy" id="329186"/>
    <lineage>
        <taxon>Bacteria</taxon>
        <taxon>Pseudomonadati</taxon>
        <taxon>Bacteroidota</taxon>
        <taxon>Flavobacteriia</taxon>
        <taxon>Flavobacteriales</taxon>
        <taxon>Flavobacteriaceae</taxon>
        <taxon>Flavobacterium</taxon>
    </lineage>
</organism>
<keyword evidence="1" id="KW-0472">Membrane</keyword>
<name>A0A1G4W321_9FLAO</name>
<keyword evidence="1" id="KW-0812">Transmembrane</keyword>
<feature type="transmembrane region" description="Helical" evidence="1">
    <location>
        <begin position="45"/>
        <end position="62"/>
    </location>
</feature>
<dbReference type="RefSeq" id="WP_035654407.1">
    <property type="nucleotide sequence ID" value="NZ_CBCSBQ010000010.1"/>
</dbReference>
<sequence length="327" mass="37610">MSHSPQINPSDQEIDLSQLSKKIGDKIQSFIDWLFDGILFIRRNIIIIGVLFIIGAGLGFYLDKKTKVYDHQVIVTPNFGSTDYLYSKIFLINSKIKEGDTMFLKQIGIKNPKKFTGIEVEPIVDVYRFINNSAQNFEMLKLMAEDGDLKKIVEENLTSKNYTFHNISFTTKDITSEQNTLSPILNYLNESEFYEKIQKESLNNIHLKIKENDSIIAQINGVMNQFSKAVGSNQKSDKLVYYNENTQLNEVLKTKEALINEQGAKRLELVTSDRIIKESSFTLNVENNKMSNGKKKIILPFLFIGLFTLFGMARRFYRRQLAKRSLA</sequence>
<feature type="transmembrane region" description="Helical" evidence="1">
    <location>
        <begin position="297"/>
        <end position="317"/>
    </location>
</feature>
<protein>
    <recommendedName>
        <fullName evidence="4">Chain length determinant protein</fullName>
    </recommendedName>
</protein>
<dbReference type="AlphaFoldDB" id="A0A1G4W321"/>
<dbReference type="EMBL" id="FMTY01000006">
    <property type="protein sequence ID" value="SCX15977.1"/>
    <property type="molecule type" value="Genomic_DNA"/>
</dbReference>
<evidence type="ECO:0000313" key="2">
    <source>
        <dbReference type="EMBL" id="SCX15977.1"/>
    </source>
</evidence>
<gene>
    <name evidence="2" type="ORF">SAMN02927925_02313</name>
</gene>
<keyword evidence="1" id="KW-1133">Transmembrane helix</keyword>
<evidence type="ECO:0000313" key="3">
    <source>
        <dbReference type="Proteomes" id="UP000182124"/>
    </source>
</evidence>
<accession>A0A1G4W321</accession>
<reference evidence="2 3" key="1">
    <citation type="submission" date="2016-10" db="EMBL/GenBank/DDBJ databases">
        <authorList>
            <person name="de Groot N.N."/>
        </authorList>
    </citation>
    <scope>NUCLEOTIDE SEQUENCE [LARGE SCALE GENOMIC DNA]</scope>
    <source>
        <strain evidence="2 3">CGMCC 1.3801</strain>
    </source>
</reference>
<evidence type="ECO:0000256" key="1">
    <source>
        <dbReference type="SAM" id="Phobius"/>
    </source>
</evidence>
<evidence type="ECO:0008006" key="4">
    <source>
        <dbReference type="Google" id="ProtNLM"/>
    </source>
</evidence>
<dbReference type="STRING" id="329186.SAMN02927925_02313"/>
<dbReference type="Proteomes" id="UP000182124">
    <property type="component" value="Unassembled WGS sequence"/>
</dbReference>